<dbReference type="Gene3D" id="3.40.250.10">
    <property type="entry name" value="Rhodanese-like domain"/>
    <property type="match status" value="1"/>
</dbReference>
<evidence type="ECO:0000313" key="14">
    <source>
        <dbReference type="EMBL" id="SZD74229.1"/>
    </source>
</evidence>
<evidence type="ECO:0000256" key="3">
    <source>
        <dbReference type="ARBA" id="ARBA00022741"/>
    </source>
</evidence>
<dbReference type="AlphaFoldDB" id="A0A383U4B2"/>
<keyword evidence="14" id="KW-0548">Nucleotidyltransferase</keyword>
<name>A0A383U4B2_9FLAO</name>
<accession>A0A383U4B2</accession>
<comment type="subunit">
    <text evidence="7">Homodimer. Forms a stable heterotetrameric complex of 2 MoeB and 2 MoaD during adenylation of MoaD.</text>
</comment>
<dbReference type="PROSITE" id="PS50206">
    <property type="entry name" value="RHODANESE_3"/>
    <property type="match status" value="1"/>
</dbReference>
<evidence type="ECO:0000259" key="13">
    <source>
        <dbReference type="PROSITE" id="PS50206"/>
    </source>
</evidence>
<keyword evidence="2 14" id="KW-0808">Transferase</keyword>
<evidence type="ECO:0000256" key="6">
    <source>
        <dbReference type="ARBA" id="ARBA00055169"/>
    </source>
</evidence>
<evidence type="ECO:0000256" key="1">
    <source>
        <dbReference type="ARBA" id="ARBA00009919"/>
    </source>
</evidence>
<dbReference type="Pfam" id="PF00899">
    <property type="entry name" value="ThiF"/>
    <property type="match status" value="1"/>
</dbReference>
<keyword evidence="3" id="KW-0547">Nucleotide-binding</keyword>
<dbReference type="CDD" id="cd00158">
    <property type="entry name" value="RHOD"/>
    <property type="match status" value="1"/>
</dbReference>
<dbReference type="GO" id="GO:0005737">
    <property type="term" value="C:cytoplasm"/>
    <property type="evidence" value="ECO:0007669"/>
    <property type="project" value="TreeGrafter"/>
</dbReference>
<dbReference type="GO" id="GO:0061605">
    <property type="term" value="F:molybdopterin-synthase adenylyltransferase activity"/>
    <property type="evidence" value="ECO:0007669"/>
    <property type="project" value="UniProtKB-EC"/>
</dbReference>
<evidence type="ECO:0000256" key="11">
    <source>
        <dbReference type="ARBA" id="ARBA00075328"/>
    </source>
</evidence>
<sequence>MERLGKSMVIKLSKEEEQQYARHLLLDEIGVEKQELLKKSSVLVIGAGGLGSAVLQYLVAAGVGKIGIIDPDVVSISNLQRQVLFTHKDVGKPKAEVAKRRLERLNPFIEITSYTQTLNPENAFYLIEKYDVIVEGSDNFTTKYLTNDACVLAKKPFVLGSIFKFEGQLSVYNYKGSATYRCLFSEPMSTIDMPNCSEVGVLGVLPGVVGTLMANETIKIVTEIGEVLVNKLLKIDLLTLEMNIFKFEKDPEIQIQKLETLTMHCSSQNEEIDLETYQKEKERYNLLDIRTLEERLAFNLGGIHIPLQELSHRWQELPKEKPIIVYCAKGIRSAKAVEFLKQQNSAMKFLNLKDGINGIKKQS</sequence>
<feature type="domain" description="Rhodanese" evidence="13">
    <location>
        <begin position="280"/>
        <end position="363"/>
    </location>
</feature>
<comment type="function">
    <text evidence="6">Catalyzes the adenylation by ATP of the carboxyl group of the C-terminal glycine of sulfur carrier protein MoaD.</text>
</comment>
<comment type="similarity">
    <text evidence="1">Belongs to the HesA/MoeB/ThiF family.</text>
</comment>
<dbReference type="Pfam" id="PF00581">
    <property type="entry name" value="Rhodanese"/>
    <property type="match status" value="1"/>
</dbReference>
<dbReference type="InterPro" id="IPR045886">
    <property type="entry name" value="ThiF/MoeB/HesA"/>
</dbReference>
<evidence type="ECO:0000256" key="9">
    <source>
        <dbReference type="ARBA" id="ARBA00073635"/>
    </source>
</evidence>
<dbReference type="RefSeq" id="WP_245952964.1">
    <property type="nucleotide sequence ID" value="NZ_UNSC01000009.1"/>
</dbReference>
<dbReference type="GO" id="GO:0005524">
    <property type="term" value="F:ATP binding"/>
    <property type="evidence" value="ECO:0007669"/>
    <property type="project" value="UniProtKB-KW"/>
</dbReference>
<evidence type="ECO:0000256" key="12">
    <source>
        <dbReference type="ARBA" id="ARBA00078531"/>
    </source>
</evidence>
<dbReference type="GO" id="GO:0004792">
    <property type="term" value="F:thiosulfate-cyanide sulfurtransferase activity"/>
    <property type="evidence" value="ECO:0007669"/>
    <property type="project" value="TreeGrafter"/>
</dbReference>
<dbReference type="CDD" id="cd00757">
    <property type="entry name" value="ThiF_MoeB_HesA_family"/>
    <property type="match status" value="1"/>
</dbReference>
<dbReference type="PANTHER" id="PTHR10953">
    <property type="entry name" value="UBIQUITIN-ACTIVATING ENZYME E1"/>
    <property type="match status" value="1"/>
</dbReference>
<evidence type="ECO:0000256" key="8">
    <source>
        <dbReference type="ARBA" id="ARBA00066884"/>
    </source>
</evidence>
<dbReference type="InterPro" id="IPR036873">
    <property type="entry name" value="Rhodanese-like_dom_sf"/>
</dbReference>
<comment type="catalytic activity">
    <reaction evidence="5">
        <text>[molybdopterin-synthase sulfur-carrier protein]-C-terminal Gly-Gly + ATP + H(+) = [molybdopterin-synthase sulfur-carrier protein]-C-terminal Gly-Gly-AMP + diphosphate</text>
        <dbReference type="Rhea" id="RHEA:43616"/>
        <dbReference type="Rhea" id="RHEA-COMP:12159"/>
        <dbReference type="Rhea" id="RHEA-COMP:12202"/>
        <dbReference type="ChEBI" id="CHEBI:15378"/>
        <dbReference type="ChEBI" id="CHEBI:30616"/>
        <dbReference type="ChEBI" id="CHEBI:33019"/>
        <dbReference type="ChEBI" id="CHEBI:90618"/>
        <dbReference type="ChEBI" id="CHEBI:90778"/>
        <dbReference type="EC" id="2.7.7.80"/>
    </reaction>
</comment>
<evidence type="ECO:0000256" key="7">
    <source>
        <dbReference type="ARBA" id="ARBA00063809"/>
    </source>
</evidence>
<dbReference type="FunFam" id="3.40.50.720:FF:000033">
    <property type="entry name" value="Adenylyltransferase and sulfurtransferase MOCS3"/>
    <property type="match status" value="1"/>
</dbReference>
<dbReference type="EC" id="2.7.7.80" evidence="8"/>
<dbReference type="GO" id="GO:0008641">
    <property type="term" value="F:ubiquitin-like modifier activating enzyme activity"/>
    <property type="evidence" value="ECO:0007669"/>
    <property type="project" value="InterPro"/>
</dbReference>
<proteinExistence type="inferred from homology"/>
<protein>
    <recommendedName>
        <fullName evidence="9">Molybdopterin-synthase adenylyltransferase</fullName>
        <ecNumber evidence="8">2.7.7.80</ecNumber>
    </recommendedName>
    <alternativeName>
        <fullName evidence="12">MoaD protein adenylase</fullName>
    </alternativeName>
    <alternativeName>
        <fullName evidence="10">Molybdopterin-converting factor subunit 1 adenylase</fullName>
    </alternativeName>
    <alternativeName>
        <fullName evidence="11">Sulfur carrier protein MoaD adenylyltransferase</fullName>
    </alternativeName>
</protein>
<dbReference type="Gene3D" id="3.40.50.720">
    <property type="entry name" value="NAD(P)-binding Rossmann-like Domain"/>
    <property type="match status" value="1"/>
</dbReference>
<evidence type="ECO:0000313" key="15">
    <source>
        <dbReference type="Proteomes" id="UP000262142"/>
    </source>
</evidence>
<evidence type="ECO:0000256" key="10">
    <source>
        <dbReference type="ARBA" id="ARBA00075110"/>
    </source>
</evidence>
<reference evidence="14 15" key="1">
    <citation type="submission" date="2018-09" db="EMBL/GenBank/DDBJ databases">
        <authorList>
            <consortium name="Pathogen Informatics"/>
        </authorList>
    </citation>
    <scope>NUCLEOTIDE SEQUENCE [LARGE SCALE GENOMIC DNA]</scope>
    <source>
        <strain evidence="14 15">OH-22767</strain>
    </source>
</reference>
<dbReference type="InterPro" id="IPR001763">
    <property type="entry name" value="Rhodanese-like_dom"/>
</dbReference>
<dbReference type="PANTHER" id="PTHR10953:SF102">
    <property type="entry name" value="ADENYLYLTRANSFERASE AND SULFURTRANSFERASE MOCS3"/>
    <property type="match status" value="1"/>
</dbReference>
<dbReference type="SUPFAM" id="SSF69572">
    <property type="entry name" value="Activating enzymes of the ubiquitin-like proteins"/>
    <property type="match status" value="1"/>
</dbReference>
<evidence type="ECO:0000256" key="4">
    <source>
        <dbReference type="ARBA" id="ARBA00022840"/>
    </source>
</evidence>
<dbReference type="EMBL" id="UNSC01000009">
    <property type="protein sequence ID" value="SZD74229.1"/>
    <property type="molecule type" value="Genomic_DNA"/>
</dbReference>
<organism evidence="14 15">
    <name type="scientific">Candidatus Ornithobacterium hominis</name>
    <dbReference type="NCBI Taxonomy" id="2497989"/>
    <lineage>
        <taxon>Bacteria</taxon>
        <taxon>Pseudomonadati</taxon>
        <taxon>Bacteroidota</taxon>
        <taxon>Flavobacteriia</taxon>
        <taxon>Flavobacteriales</taxon>
        <taxon>Weeksellaceae</taxon>
        <taxon>Ornithobacterium</taxon>
    </lineage>
</organism>
<gene>
    <name evidence="14" type="primary">moeZ</name>
    <name evidence="14" type="ORF">SAMEA104719789_01689</name>
</gene>
<evidence type="ECO:0000256" key="5">
    <source>
        <dbReference type="ARBA" id="ARBA00052218"/>
    </source>
</evidence>
<evidence type="ECO:0000256" key="2">
    <source>
        <dbReference type="ARBA" id="ARBA00022679"/>
    </source>
</evidence>
<dbReference type="Proteomes" id="UP000262142">
    <property type="component" value="Unassembled WGS sequence"/>
</dbReference>
<dbReference type="InterPro" id="IPR035985">
    <property type="entry name" value="Ubiquitin-activating_enz"/>
</dbReference>
<keyword evidence="4" id="KW-0067">ATP-binding</keyword>
<keyword evidence="15" id="KW-1185">Reference proteome</keyword>
<dbReference type="InterPro" id="IPR000594">
    <property type="entry name" value="ThiF_NAD_FAD-bd"/>
</dbReference>